<dbReference type="Proteomes" id="UP000290407">
    <property type="component" value="Unassembled WGS sequence"/>
</dbReference>
<gene>
    <name evidence="3" type="ORF">EQG79_14525</name>
</gene>
<keyword evidence="4" id="KW-1185">Reference proteome</keyword>
<organism evidence="3 4">
    <name type="scientific">Spirosoma sordidisoli</name>
    <dbReference type="NCBI Taxonomy" id="2502893"/>
    <lineage>
        <taxon>Bacteria</taxon>
        <taxon>Pseudomonadati</taxon>
        <taxon>Bacteroidota</taxon>
        <taxon>Cytophagia</taxon>
        <taxon>Cytophagales</taxon>
        <taxon>Cytophagaceae</taxon>
        <taxon>Spirosoma</taxon>
    </lineage>
</organism>
<evidence type="ECO:0000259" key="1">
    <source>
        <dbReference type="Pfam" id="PF08401"/>
    </source>
</evidence>
<evidence type="ECO:0000313" key="4">
    <source>
        <dbReference type="Proteomes" id="UP000290407"/>
    </source>
</evidence>
<dbReference type="GO" id="GO:0003697">
    <property type="term" value="F:single-stranded DNA binding"/>
    <property type="evidence" value="ECO:0007669"/>
    <property type="project" value="InterPro"/>
</dbReference>
<dbReference type="InterPro" id="IPR041459">
    <property type="entry name" value="MPTase-PolyVal"/>
</dbReference>
<feature type="domain" description="Polyvalent protein metallopeptidase" evidence="2">
    <location>
        <begin position="204"/>
        <end position="316"/>
    </location>
</feature>
<comment type="caution">
    <text evidence="3">The sequence shown here is derived from an EMBL/GenBank/DDBJ whole genome shotgun (WGS) entry which is preliminary data.</text>
</comment>
<dbReference type="InterPro" id="IPR013610">
    <property type="entry name" value="ArdC_N"/>
</dbReference>
<evidence type="ECO:0000313" key="3">
    <source>
        <dbReference type="EMBL" id="RYC69805.1"/>
    </source>
</evidence>
<evidence type="ECO:0000259" key="2">
    <source>
        <dbReference type="Pfam" id="PF18818"/>
    </source>
</evidence>
<dbReference type="Pfam" id="PF08401">
    <property type="entry name" value="ArdcN"/>
    <property type="match status" value="1"/>
</dbReference>
<dbReference type="EMBL" id="SBLB01000003">
    <property type="protein sequence ID" value="RYC69805.1"/>
    <property type="molecule type" value="Genomic_DNA"/>
</dbReference>
<sequence>MLVGTTDERAYTAQILKSVTHFQSKKDMETTAKRDHFAEVTERIIKSLEHGVVPWHQPWGFIEPAQNHFTGHKYRGINQLLMLITNYETPYFATIRQINEAGGRVKKGAKSSAVYFHDCIYKDAKTGARLNEEEARARLKAGDKNVSKYPYIRLFPVFNMQDVEGCPVKPVSHKGNSENQEIAVCADFVTGLNLGEKLLNSPTSGQAYYSKSKDRILMPELSRFESSEHYYATLYHELTHFTGHASRLNRATLTDALKFGDTNYSKEELVAELGACFLCNRHGINTASVEDNAASYIQGWLTKLRKDKRFVWDAASEAQAAFTFLMDCSEQAVTA</sequence>
<dbReference type="AlphaFoldDB" id="A0A4Q2UQ80"/>
<accession>A0A4Q2UQ80</accession>
<dbReference type="InterPro" id="IPR017113">
    <property type="entry name" value="Antirestriction_ArdC"/>
</dbReference>
<name>A0A4Q2UQ80_9BACT</name>
<dbReference type="PIRSF" id="PIRSF037112">
    <property type="entry name" value="Antirestriction_ArdC"/>
    <property type="match status" value="1"/>
</dbReference>
<proteinExistence type="predicted"/>
<feature type="domain" description="N-terminal" evidence="1">
    <location>
        <begin position="36"/>
        <end position="158"/>
    </location>
</feature>
<protein>
    <submittedName>
        <fullName evidence="3">DUF1738 domain-containing protein</fullName>
    </submittedName>
</protein>
<dbReference type="Pfam" id="PF18818">
    <property type="entry name" value="MPTase-PolyVal"/>
    <property type="match status" value="1"/>
</dbReference>
<reference evidence="3 4" key="1">
    <citation type="submission" date="2019-01" db="EMBL/GenBank/DDBJ databases">
        <title>Spirosoma flava sp. nov., a propanil-degrading bacterium isolated from herbicide-contaminated soil.</title>
        <authorList>
            <person name="Zhang L."/>
            <person name="Jiang J.-D."/>
        </authorList>
    </citation>
    <scope>NUCLEOTIDE SEQUENCE [LARGE SCALE GENOMIC DNA]</scope>
    <source>
        <strain evidence="3 4">TY50</strain>
    </source>
</reference>